<dbReference type="InterPro" id="IPR032466">
    <property type="entry name" value="Metal_Hydrolase"/>
</dbReference>
<evidence type="ECO:0000313" key="4">
    <source>
        <dbReference type="Proteomes" id="UP001477870"/>
    </source>
</evidence>
<feature type="domain" description="Amidohydrolase-related" evidence="2">
    <location>
        <begin position="7"/>
        <end position="279"/>
    </location>
</feature>
<dbReference type="PANTHER" id="PTHR43569">
    <property type="entry name" value="AMIDOHYDROLASE"/>
    <property type="match status" value="1"/>
</dbReference>
<accession>A0ABU9T6B4</accession>
<dbReference type="Proteomes" id="UP001477870">
    <property type="component" value="Unassembled WGS sequence"/>
</dbReference>
<comment type="caution">
    <text evidence="3">The sequence shown here is derived from an EMBL/GenBank/DDBJ whole genome shotgun (WGS) entry which is preliminary data.</text>
</comment>
<dbReference type="SUPFAM" id="SSF51556">
    <property type="entry name" value="Metallo-dependent hydrolases"/>
    <property type="match status" value="1"/>
</dbReference>
<dbReference type="EMBL" id="JBBMQO010000004">
    <property type="protein sequence ID" value="MEM5501671.1"/>
    <property type="molecule type" value="Genomic_DNA"/>
</dbReference>
<gene>
    <name evidence="3" type="ORF">WNY59_08725</name>
</gene>
<evidence type="ECO:0000256" key="1">
    <source>
        <dbReference type="ARBA" id="ARBA00038310"/>
    </source>
</evidence>
<protein>
    <submittedName>
        <fullName evidence="3">Amidohydrolase family protein</fullName>
    </submittedName>
</protein>
<dbReference type="RefSeq" id="WP_342848129.1">
    <property type="nucleotide sequence ID" value="NZ_JBBMQO010000004.1"/>
</dbReference>
<dbReference type="InterPro" id="IPR006680">
    <property type="entry name" value="Amidohydro-rel"/>
</dbReference>
<organism evidence="3 4">
    <name type="scientific">Ahrensia kielensis</name>
    <dbReference type="NCBI Taxonomy" id="76980"/>
    <lineage>
        <taxon>Bacteria</taxon>
        <taxon>Pseudomonadati</taxon>
        <taxon>Pseudomonadota</taxon>
        <taxon>Alphaproteobacteria</taxon>
        <taxon>Hyphomicrobiales</taxon>
        <taxon>Ahrensiaceae</taxon>
        <taxon>Ahrensia</taxon>
    </lineage>
</organism>
<reference evidence="3 4" key="1">
    <citation type="submission" date="2024-03" db="EMBL/GenBank/DDBJ databases">
        <title>Community enrichment and isolation of bacterial strains for fucoidan degradation.</title>
        <authorList>
            <person name="Sichert A."/>
        </authorList>
    </citation>
    <scope>NUCLEOTIDE SEQUENCE [LARGE SCALE GENOMIC DNA]</scope>
    <source>
        <strain evidence="3 4">AS62</strain>
    </source>
</reference>
<dbReference type="InterPro" id="IPR052350">
    <property type="entry name" value="Metallo-dep_Lactonases"/>
</dbReference>
<evidence type="ECO:0000259" key="2">
    <source>
        <dbReference type="Pfam" id="PF04909"/>
    </source>
</evidence>
<dbReference type="Pfam" id="PF04909">
    <property type="entry name" value="Amidohydro_2"/>
    <property type="match status" value="1"/>
</dbReference>
<proteinExistence type="inferred from homology"/>
<name>A0ABU9T6B4_9HYPH</name>
<dbReference type="PANTHER" id="PTHR43569:SF2">
    <property type="entry name" value="AMIDOHYDROLASE-RELATED DOMAIN-CONTAINING PROTEIN"/>
    <property type="match status" value="1"/>
</dbReference>
<dbReference type="Gene3D" id="3.20.20.140">
    <property type="entry name" value="Metal-dependent hydrolases"/>
    <property type="match status" value="1"/>
</dbReference>
<keyword evidence="4" id="KW-1185">Reference proteome</keyword>
<evidence type="ECO:0000313" key="3">
    <source>
        <dbReference type="EMBL" id="MEM5501671.1"/>
    </source>
</evidence>
<sequence length="284" mass="31468">MPQTAKIDAHQHFWQISRGDYTWMTDEVADIRHDILPRDIEPILARHAIAGTVVVQAAATIAETEFLIGLATQNSFIKGVVGWVDLDDENAPDVMKQLSHAPILKGVRPMLQDIPDTNWIKRPQVIKNLHALANQGLRLDALVVPRHLDVLADIAQQIPNLPIVIDHCAKPLIANGADAGNAWREGMARLALLPNVFCKISGLANEAGPHWNAAQLQPIIDHVISHFGAKRVMWGSDWPVLNLAGDYDQWRSVSDQLLSNVSQTDRDEIYGGTATRFYSLEQTS</sequence>
<comment type="similarity">
    <text evidence="1">Belongs to the metallo-dependent hydrolases superfamily.</text>
</comment>